<evidence type="ECO:0000256" key="1">
    <source>
        <dbReference type="SAM" id="SignalP"/>
    </source>
</evidence>
<comment type="caution">
    <text evidence="2">The sequence shown here is derived from an EMBL/GenBank/DDBJ whole genome shotgun (WGS) entry which is preliminary data.</text>
</comment>
<name>A0A840SFY8_9SPIR</name>
<evidence type="ECO:0008006" key="4">
    <source>
        <dbReference type="Google" id="ProtNLM"/>
    </source>
</evidence>
<keyword evidence="3" id="KW-1185">Reference proteome</keyword>
<evidence type="ECO:0000313" key="3">
    <source>
        <dbReference type="Proteomes" id="UP000578697"/>
    </source>
</evidence>
<evidence type="ECO:0000313" key="2">
    <source>
        <dbReference type="EMBL" id="MBB5218826.1"/>
    </source>
</evidence>
<keyword evidence="1" id="KW-0732">Signal</keyword>
<dbReference type="AlphaFoldDB" id="A0A840SFY8"/>
<sequence length="425" mass="46983">MKKILSAVLISVVSSLTAFAQLRPASRYLDIGIDADFGFSQNTFGITEVLVEHLEVDLTEMADAMTDEGLVFAFGTEEKFFVNINTGDDKNKGFGFYLDVNGTGRFTTGKGLFDFLGHGNADGKISTALSAQSEMFIETGATIKTKIGKFGWTFKPAYYIPVYYLPYTKMSMDVSTEDAGYTLRAYGTAEYSVHSNFDLRKAFDEDFKYVGTSALMSALKDDAPAILSGGGISFGAECEYQLFNTLCVAAYTDIPVIAGRLKYETAGSATVEATLGTVLDCVGTDESLEKSWSKDLNLGETKTSTYKVRTPFRLGVEAAWRPFGDWCTFRPLLGIAARNPWGDDFSKEESIFFEYELRAEMAVLYFMKFNFASLYRNEIFSQHFGFGLNFRLFELGVDFATCGADFAKTWSISGLEAKAGIRFGF</sequence>
<dbReference type="Proteomes" id="UP000578697">
    <property type="component" value="Unassembled WGS sequence"/>
</dbReference>
<protein>
    <recommendedName>
        <fullName evidence="4">DUF5723 domain-containing protein</fullName>
    </recommendedName>
</protein>
<reference evidence="2 3" key="1">
    <citation type="submission" date="2020-08" db="EMBL/GenBank/DDBJ databases">
        <title>Genomic Encyclopedia of Type Strains, Phase IV (KMG-IV): sequencing the most valuable type-strain genomes for metagenomic binning, comparative biology and taxonomic classification.</title>
        <authorList>
            <person name="Goeker M."/>
        </authorList>
    </citation>
    <scope>NUCLEOTIDE SEQUENCE [LARGE SCALE GENOMIC DNA]</scope>
    <source>
        <strain evidence="2 3">DSM 103679</strain>
    </source>
</reference>
<dbReference type="EMBL" id="JACHFR010000002">
    <property type="protein sequence ID" value="MBB5218826.1"/>
    <property type="molecule type" value="Genomic_DNA"/>
</dbReference>
<feature type="chain" id="PRO_5033059617" description="DUF5723 domain-containing protein" evidence="1">
    <location>
        <begin position="21"/>
        <end position="425"/>
    </location>
</feature>
<proteinExistence type="predicted"/>
<accession>A0A840SFY8</accession>
<dbReference type="RefSeq" id="WP_184652265.1">
    <property type="nucleotide sequence ID" value="NZ_JACHFR010000002.1"/>
</dbReference>
<organism evidence="2 3">
    <name type="scientific">Treponema rectale</name>
    <dbReference type="NCBI Taxonomy" id="744512"/>
    <lineage>
        <taxon>Bacteria</taxon>
        <taxon>Pseudomonadati</taxon>
        <taxon>Spirochaetota</taxon>
        <taxon>Spirochaetia</taxon>
        <taxon>Spirochaetales</taxon>
        <taxon>Treponemataceae</taxon>
        <taxon>Treponema</taxon>
    </lineage>
</organism>
<gene>
    <name evidence="2" type="ORF">HNP77_001195</name>
</gene>
<feature type="signal peptide" evidence="1">
    <location>
        <begin position="1"/>
        <end position="20"/>
    </location>
</feature>